<protein>
    <recommendedName>
        <fullName evidence="4">Cytochrome c</fullName>
    </recommendedName>
</protein>
<dbReference type="PROSITE" id="PS51257">
    <property type="entry name" value="PROKAR_LIPOPROTEIN"/>
    <property type="match status" value="1"/>
</dbReference>
<reference evidence="2 3" key="1">
    <citation type="submission" date="2019-02" db="EMBL/GenBank/DDBJ databases">
        <title>Prokaryotic population dynamics and viral predation in marine succession experiment using metagenomics: the confinement effect.</title>
        <authorList>
            <person name="Haro-Moreno J.M."/>
            <person name="Rodriguez-Valera F."/>
            <person name="Lopez-Perez M."/>
        </authorList>
    </citation>
    <scope>NUCLEOTIDE SEQUENCE [LARGE SCALE GENOMIC DNA]</scope>
    <source>
        <strain evidence="2">MED-G158</strain>
    </source>
</reference>
<evidence type="ECO:0000313" key="3">
    <source>
        <dbReference type="Proteomes" id="UP000320404"/>
    </source>
</evidence>
<proteinExistence type="predicted"/>
<sequence>MKVSKIRIMAGIAFAGSMVFGLASCGASDAGFPPIGKPPAFDYADGDEWRSTMHRLAFELQQLGLAMIGEDYRDTMFQQQIVNHLDNIERIGADLRQGDLASRHQFLLGGMTDFLNNVERARMNAESNPPRYYLAGRVSGNCVNCHDTVRQASFIPSVPEVFFVLL</sequence>
<evidence type="ECO:0000313" key="2">
    <source>
        <dbReference type="EMBL" id="RZO73515.1"/>
    </source>
</evidence>
<dbReference type="AlphaFoldDB" id="A0A520RTJ6"/>
<accession>A0A520RTJ6</accession>
<name>A0A520RTJ6_9GAMM</name>
<dbReference type="Proteomes" id="UP000320404">
    <property type="component" value="Unassembled WGS sequence"/>
</dbReference>
<dbReference type="EMBL" id="SHAH01000124">
    <property type="protein sequence ID" value="RZO73515.1"/>
    <property type="molecule type" value="Genomic_DNA"/>
</dbReference>
<keyword evidence="1" id="KW-0732">Signal</keyword>
<feature type="signal peptide" evidence="1">
    <location>
        <begin position="1"/>
        <end position="23"/>
    </location>
</feature>
<comment type="caution">
    <text evidence="2">The sequence shown here is derived from an EMBL/GenBank/DDBJ whole genome shotgun (WGS) entry which is preliminary data.</text>
</comment>
<evidence type="ECO:0008006" key="4">
    <source>
        <dbReference type="Google" id="ProtNLM"/>
    </source>
</evidence>
<gene>
    <name evidence="2" type="ORF">EVA69_06625</name>
</gene>
<feature type="chain" id="PRO_5022139164" description="Cytochrome c" evidence="1">
    <location>
        <begin position="24"/>
        <end position="166"/>
    </location>
</feature>
<evidence type="ECO:0000256" key="1">
    <source>
        <dbReference type="SAM" id="SignalP"/>
    </source>
</evidence>
<organism evidence="2 3">
    <name type="scientific">OM182 bacterium</name>
    <dbReference type="NCBI Taxonomy" id="2510334"/>
    <lineage>
        <taxon>Bacteria</taxon>
        <taxon>Pseudomonadati</taxon>
        <taxon>Pseudomonadota</taxon>
        <taxon>Gammaproteobacteria</taxon>
        <taxon>OMG group</taxon>
        <taxon>OM182 clade</taxon>
    </lineage>
</organism>